<dbReference type="Proteomes" id="UP001164761">
    <property type="component" value="Chromosome"/>
</dbReference>
<evidence type="ECO:0000313" key="2">
    <source>
        <dbReference type="Proteomes" id="UP001164761"/>
    </source>
</evidence>
<name>A0ABY6ZAF6_9BACL</name>
<dbReference type="InterPro" id="IPR037175">
    <property type="entry name" value="KFase_sf"/>
</dbReference>
<protein>
    <submittedName>
        <fullName evidence="1">Cyclase family protein</fullName>
    </submittedName>
</protein>
<gene>
    <name evidence="1" type="ORF">NZD89_15730</name>
</gene>
<dbReference type="PANTHER" id="PTHR31118:SF32">
    <property type="entry name" value="KYNURENINE FORMAMIDASE"/>
    <property type="match status" value="1"/>
</dbReference>
<reference evidence="1" key="1">
    <citation type="submission" date="2022-08" db="EMBL/GenBank/DDBJ databases">
        <title>Alicyclobacillus fastidiosus DSM 17978, complete genome.</title>
        <authorList>
            <person name="Wang Q."/>
            <person name="Cai R."/>
            <person name="Wang Z."/>
        </authorList>
    </citation>
    <scope>NUCLEOTIDE SEQUENCE</scope>
    <source>
        <strain evidence="1">DSM 17978</strain>
    </source>
</reference>
<dbReference type="SUPFAM" id="SSF102198">
    <property type="entry name" value="Putative cyclase"/>
    <property type="match status" value="1"/>
</dbReference>
<accession>A0ABY6ZAF6</accession>
<dbReference type="Pfam" id="PF04199">
    <property type="entry name" value="Cyclase"/>
    <property type="match status" value="1"/>
</dbReference>
<sequence length="246" mass="27686">MISRDFCRPLENPRHGFRGIAMIQFLSHPIRKGDPGWPNSPTFEFEQTSQIGVNGQSANTYSLHLFNHFSSHMDGPNHFNPTGIQLYEVPAERFVYESPVLVDVTLGPDELITIEDIKPYEDRIANSDAILFRTHFTKIRSSDPELYASHGPGVSPELCEYIVKQFPKLKAVGLDFISLAAYQKGSEGVLAHQWMLGNFHEHYVLIIEDLNFENLVQDHLQTVIALPLRVAEVDSAPCTVVAISAR</sequence>
<organism evidence="1 2">
    <name type="scientific">Alicyclobacillus fastidiosus</name>
    <dbReference type="NCBI Taxonomy" id="392011"/>
    <lineage>
        <taxon>Bacteria</taxon>
        <taxon>Bacillati</taxon>
        <taxon>Bacillota</taxon>
        <taxon>Bacilli</taxon>
        <taxon>Bacillales</taxon>
        <taxon>Alicyclobacillaceae</taxon>
        <taxon>Alicyclobacillus</taxon>
    </lineage>
</organism>
<dbReference type="InterPro" id="IPR007325">
    <property type="entry name" value="KFase/CYL"/>
</dbReference>
<dbReference type="Gene3D" id="3.50.30.50">
    <property type="entry name" value="Putative cyclase"/>
    <property type="match status" value="1"/>
</dbReference>
<proteinExistence type="predicted"/>
<dbReference type="EMBL" id="CP104067">
    <property type="protein sequence ID" value="WAH39852.1"/>
    <property type="molecule type" value="Genomic_DNA"/>
</dbReference>
<keyword evidence="2" id="KW-1185">Reference proteome</keyword>
<dbReference type="RefSeq" id="WP_268003750.1">
    <property type="nucleotide sequence ID" value="NZ_CP104067.1"/>
</dbReference>
<evidence type="ECO:0000313" key="1">
    <source>
        <dbReference type="EMBL" id="WAH39852.1"/>
    </source>
</evidence>
<dbReference type="PANTHER" id="PTHR31118">
    <property type="entry name" value="CYCLASE-LIKE PROTEIN 2"/>
    <property type="match status" value="1"/>
</dbReference>